<sequence length="187" mass="21292">MFETVVRNGVVLKPLETWHAGEFAEHMSRAREHIRPWVGPTFVTDTVDGARATLQRYATATANDGARIYGLWDDGKIVGGVMFVTFDPVWSICEIGCWLEPDAVGGGLITRSVELLMEWAFMERGMSRVEWRCRTDNDRSVAVAQRLRMRSDGVLRSSWVYDGNRYDKEVFSILRAEWMSTRPGIAQ</sequence>
<dbReference type="GO" id="GO:0005737">
    <property type="term" value="C:cytoplasm"/>
    <property type="evidence" value="ECO:0007669"/>
    <property type="project" value="TreeGrafter"/>
</dbReference>
<dbReference type="Proteomes" id="UP000276055">
    <property type="component" value="Unassembled WGS sequence"/>
</dbReference>
<dbReference type="InterPro" id="IPR051908">
    <property type="entry name" value="Ribosomal_N-acetyltransferase"/>
</dbReference>
<dbReference type="Pfam" id="PF13302">
    <property type="entry name" value="Acetyltransf_3"/>
    <property type="match status" value="1"/>
</dbReference>
<protein>
    <submittedName>
        <fullName evidence="2">RimJ/RimL family protein N-acetyltransferase</fullName>
    </submittedName>
</protein>
<gene>
    <name evidence="2" type="ORF">C8D78_2591</name>
</gene>
<keyword evidence="2" id="KW-0808">Transferase</keyword>
<dbReference type="Gene3D" id="3.40.630.30">
    <property type="match status" value="1"/>
</dbReference>
<comment type="caution">
    <text evidence="2">The sequence shown here is derived from an EMBL/GenBank/DDBJ whole genome shotgun (WGS) entry which is preliminary data.</text>
</comment>
<dbReference type="PANTHER" id="PTHR43441:SF10">
    <property type="entry name" value="ACETYLTRANSFERASE"/>
    <property type="match status" value="1"/>
</dbReference>
<evidence type="ECO:0000313" key="3">
    <source>
        <dbReference type="Proteomes" id="UP000276055"/>
    </source>
</evidence>
<dbReference type="AlphaFoldDB" id="A0A495EPD0"/>
<dbReference type="FunFam" id="3.40.630.30:FF:000182">
    <property type="entry name" value="Putative acetyltransferase"/>
    <property type="match status" value="1"/>
</dbReference>
<dbReference type="RefSeq" id="WP_120954268.1">
    <property type="nucleotide sequence ID" value="NZ_RBIR01000005.1"/>
</dbReference>
<dbReference type="PANTHER" id="PTHR43441">
    <property type="entry name" value="RIBOSOMAL-PROTEIN-SERINE ACETYLTRANSFERASE"/>
    <property type="match status" value="1"/>
</dbReference>
<organism evidence="2 3">
    <name type="scientific">Arthrobacter oryzae</name>
    <dbReference type="NCBI Taxonomy" id="409290"/>
    <lineage>
        <taxon>Bacteria</taxon>
        <taxon>Bacillati</taxon>
        <taxon>Actinomycetota</taxon>
        <taxon>Actinomycetes</taxon>
        <taxon>Micrococcales</taxon>
        <taxon>Micrococcaceae</taxon>
        <taxon>Arthrobacter</taxon>
    </lineage>
</organism>
<dbReference type="CDD" id="cd04301">
    <property type="entry name" value="NAT_SF"/>
    <property type="match status" value="1"/>
</dbReference>
<reference evidence="2 3" key="1">
    <citation type="submission" date="2018-10" db="EMBL/GenBank/DDBJ databases">
        <title>Genomic Encyclopedia of Type Strains, Phase IV (KMG-IV): sequencing the most valuable type-strain genomes for metagenomic binning, comparative biology and taxonomic classification.</title>
        <authorList>
            <person name="Goeker M."/>
        </authorList>
    </citation>
    <scope>NUCLEOTIDE SEQUENCE [LARGE SCALE GENOMIC DNA]</scope>
    <source>
        <strain evidence="2 3">DSM 25586</strain>
    </source>
</reference>
<dbReference type="SUPFAM" id="SSF55729">
    <property type="entry name" value="Acyl-CoA N-acyltransferases (Nat)"/>
    <property type="match status" value="1"/>
</dbReference>
<dbReference type="InterPro" id="IPR016181">
    <property type="entry name" value="Acyl_CoA_acyltransferase"/>
</dbReference>
<dbReference type="InterPro" id="IPR000182">
    <property type="entry name" value="GNAT_dom"/>
</dbReference>
<dbReference type="OrthoDB" id="9795188at2"/>
<feature type="domain" description="N-acetyltransferase" evidence="1">
    <location>
        <begin position="10"/>
        <end position="177"/>
    </location>
</feature>
<proteinExistence type="predicted"/>
<dbReference type="GO" id="GO:0008999">
    <property type="term" value="F:protein-N-terminal-alanine acetyltransferase activity"/>
    <property type="evidence" value="ECO:0007669"/>
    <property type="project" value="TreeGrafter"/>
</dbReference>
<evidence type="ECO:0000259" key="1">
    <source>
        <dbReference type="PROSITE" id="PS51186"/>
    </source>
</evidence>
<dbReference type="PROSITE" id="PS51186">
    <property type="entry name" value="GNAT"/>
    <property type="match status" value="1"/>
</dbReference>
<dbReference type="EMBL" id="RBIR01000005">
    <property type="protein sequence ID" value="RKR18850.1"/>
    <property type="molecule type" value="Genomic_DNA"/>
</dbReference>
<accession>A0A495EPD0</accession>
<dbReference type="GO" id="GO:1990189">
    <property type="term" value="F:protein N-terminal-serine acetyltransferase activity"/>
    <property type="evidence" value="ECO:0007669"/>
    <property type="project" value="TreeGrafter"/>
</dbReference>
<name>A0A495EPD0_9MICC</name>
<evidence type="ECO:0000313" key="2">
    <source>
        <dbReference type="EMBL" id="RKR18850.1"/>
    </source>
</evidence>